<organism evidence="1 2">
    <name type="scientific">Trichinella pseudospiralis</name>
    <name type="common">Parasitic roundworm</name>
    <dbReference type="NCBI Taxonomy" id="6337"/>
    <lineage>
        <taxon>Eukaryota</taxon>
        <taxon>Metazoa</taxon>
        <taxon>Ecdysozoa</taxon>
        <taxon>Nematoda</taxon>
        <taxon>Enoplea</taxon>
        <taxon>Dorylaimia</taxon>
        <taxon>Trichinellida</taxon>
        <taxon>Trichinellidae</taxon>
        <taxon>Trichinella</taxon>
    </lineage>
</organism>
<accession>A0A0V1FW35</accession>
<protein>
    <submittedName>
        <fullName evidence="1">Uncharacterized protein</fullName>
    </submittedName>
</protein>
<gene>
    <name evidence="1" type="ORF">T4D_8622</name>
</gene>
<evidence type="ECO:0000313" key="1">
    <source>
        <dbReference type="EMBL" id="KRY90124.1"/>
    </source>
</evidence>
<name>A0A0V1FW35_TRIPS</name>
<proteinExistence type="predicted"/>
<dbReference type="AlphaFoldDB" id="A0A0V1FW35"/>
<sequence>MQSFTFPLLILTAYWDRFFRVQSQKPNDDFQTEDLRDNLAVQKKHILLKKSNFFIWPYYGFGYGYYGYPFRRFSWNLGRRRLINRRRRRRRRRFYRFGRFLY</sequence>
<dbReference type="EMBL" id="JYDT01000024">
    <property type="protein sequence ID" value="KRY90124.1"/>
    <property type="molecule type" value="Genomic_DNA"/>
</dbReference>
<keyword evidence="2" id="KW-1185">Reference proteome</keyword>
<reference evidence="1 2" key="1">
    <citation type="submission" date="2015-01" db="EMBL/GenBank/DDBJ databases">
        <title>Evolution of Trichinella species and genotypes.</title>
        <authorList>
            <person name="Korhonen P.K."/>
            <person name="Edoardo P."/>
            <person name="Giuseppe L.R."/>
            <person name="Gasser R.B."/>
        </authorList>
    </citation>
    <scope>NUCLEOTIDE SEQUENCE [LARGE SCALE GENOMIC DNA]</scope>
    <source>
        <strain evidence="1">ISS470</strain>
    </source>
</reference>
<dbReference type="OrthoDB" id="5920229at2759"/>
<comment type="caution">
    <text evidence="1">The sequence shown here is derived from an EMBL/GenBank/DDBJ whole genome shotgun (WGS) entry which is preliminary data.</text>
</comment>
<feature type="non-terminal residue" evidence="1">
    <location>
        <position position="102"/>
    </location>
</feature>
<dbReference type="Proteomes" id="UP000054995">
    <property type="component" value="Unassembled WGS sequence"/>
</dbReference>
<evidence type="ECO:0000313" key="2">
    <source>
        <dbReference type="Proteomes" id="UP000054995"/>
    </source>
</evidence>